<dbReference type="InterPro" id="IPR039420">
    <property type="entry name" value="WalR-like"/>
</dbReference>
<evidence type="ECO:0000259" key="4">
    <source>
        <dbReference type="PROSITE" id="PS50112"/>
    </source>
</evidence>
<gene>
    <name evidence="5" type="ORF">NIDE1123</name>
</gene>
<evidence type="ECO:0000256" key="2">
    <source>
        <dbReference type="PROSITE-ProRule" id="PRU00169"/>
    </source>
</evidence>
<dbReference type="PROSITE" id="PS50112">
    <property type="entry name" value="PAS"/>
    <property type="match status" value="1"/>
</dbReference>
<dbReference type="AlphaFoldDB" id="D8PCC3"/>
<reference evidence="5 6" key="1">
    <citation type="journal article" date="2010" name="Proc. Natl. Acad. Sci. U.S.A.">
        <title>A Nitrospira metagenome illuminates the physiology and evolution of globally important nitrite-oxidizing bacteria.</title>
        <authorList>
            <person name="Lucker S."/>
            <person name="Wagner M."/>
            <person name="Maixner F."/>
            <person name="Pelletier E."/>
            <person name="Koch H."/>
            <person name="Vacherie B."/>
            <person name="Rattei T."/>
            <person name="Sinninghe Damste J."/>
            <person name="Spieck E."/>
            <person name="Le Paslier D."/>
            <person name="Daims H."/>
        </authorList>
    </citation>
    <scope>NUCLEOTIDE SEQUENCE [LARGE SCALE GENOMIC DNA]</scope>
</reference>
<dbReference type="KEGG" id="nde:NIDE1123"/>
<dbReference type="GO" id="GO:0006355">
    <property type="term" value="P:regulation of DNA-templated transcription"/>
    <property type="evidence" value="ECO:0007669"/>
    <property type="project" value="InterPro"/>
</dbReference>
<dbReference type="EMBL" id="FP929003">
    <property type="protein sequence ID" value="CBK40882.1"/>
    <property type="molecule type" value="Genomic_DNA"/>
</dbReference>
<dbReference type="Gene3D" id="3.30.450.20">
    <property type="entry name" value="PAS domain"/>
    <property type="match status" value="1"/>
</dbReference>
<dbReference type="eggNOG" id="COG0745">
    <property type="taxonomic scope" value="Bacteria"/>
</dbReference>
<feature type="domain" description="PAS" evidence="4">
    <location>
        <begin position="132"/>
        <end position="205"/>
    </location>
</feature>
<dbReference type="Proteomes" id="UP000001660">
    <property type="component" value="Chromosome"/>
</dbReference>
<evidence type="ECO:0000313" key="5">
    <source>
        <dbReference type="EMBL" id="CBK40882.1"/>
    </source>
</evidence>
<sequence>MAQAKILIVDDEVVVAEDIRRQLRALGYLVVGVVASGDEAVRLAGEHQPDLILMDIKLKGSMDGIDAARTIQSRYGTPVIYLTAFSDEETLERARETLPLAYLIKPFVSSDLRAALELALFRQRVSRISEQRGRWLEAVVLSMEDAVVTVDQQGRVTMLNPAAEGLTGWAQPDALGKAVQEVMVLLEPESGRPVPSPAIQVLRKGTPAGLGGRPFLLVSRNGHEHRITDSAAMIRDERGNPSGVVLVFRPVSA</sequence>
<dbReference type="CDD" id="cd17534">
    <property type="entry name" value="REC_DC-like"/>
    <property type="match status" value="1"/>
</dbReference>
<evidence type="ECO:0000313" key="6">
    <source>
        <dbReference type="Proteomes" id="UP000001660"/>
    </source>
</evidence>
<dbReference type="InterPro" id="IPR001789">
    <property type="entry name" value="Sig_transdc_resp-reg_receiver"/>
</dbReference>
<dbReference type="Pfam" id="PF00989">
    <property type="entry name" value="PAS"/>
    <property type="match status" value="1"/>
</dbReference>
<dbReference type="NCBIfam" id="TIGR00229">
    <property type="entry name" value="sensory_box"/>
    <property type="match status" value="1"/>
</dbReference>
<evidence type="ECO:0000259" key="3">
    <source>
        <dbReference type="PROSITE" id="PS50110"/>
    </source>
</evidence>
<organism evidence="5 6">
    <name type="scientific">Nitrospira defluvii</name>
    <dbReference type="NCBI Taxonomy" id="330214"/>
    <lineage>
        <taxon>Bacteria</taxon>
        <taxon>Pseudomonadati</taxon>
        <taxon>Nitrospirota</taxon>
        <taxon>Nitrospiria</taxon>
        <taxon>Nitrospirales</taxon>
        <taxon>Nitrospiraceae</taxon>
        <taxon>Nitrospira</taxon>
    </lineage>
</organism>
<evidence type="ECO:0000256" key="1">
    <source>
        <dbReference type="ARBA" id="ARBA00023125"/>
    </source>
</evidence>
<dbReference type="SMART" id="SM00091">
    <property type="entry name" value="PAS"/>
    <property type="match status" value="1"/>
</dbReference>
<dbReference type="SUPFAM" id="SSF55785">
    <property type="entry name" value="PYP-like sensor domain (PAS domain)"/>
    <property type="match status" value="1"/>
</dbReference>
<dbReference type="GO" id="GO:0000156">
    <property type="term" value="F:phosphorelay response regulator activity"/>
    <property type="evidence" value="ECO:0007669"/>
    <property type="project" value="TreeGrafter"/>
</dbReference>
<dbReference type="HOGENOM" id="CLU_000445_14_0_0"/>
<dbReference type="Pfam" id="PF00072">
    <property type="entry name" value="Response_reg"/>
    <property type="match status" value="1"/>
</dbReference>
<proteinExistence type="predicted"/>
<dbReference type="SMART" id="SM00448">
    <property type="entry name" value="REC"/>
    <property type="match status" value="1"/>
</dbReference>
<dbReference type="STRING" id="330214.NIDE1123"/>
<keyword evidence="1" id="KW-0238">DNA-binding</keyword>
<dbReference type="SUPFAM" id="SSF52172">
    <property type="entry name" value="CheY-like"/>
    <property type="match status" value="1"/>
</dbReference>
<dbReference type="InterPro" id="IPR035965">
    <property type="entry name" value="PAS-like_dom_sf"/>
</dbReference>
<dbReference type="GO" id="GO:0032993">
    <property type="term" value="C:protein-DNA complex"/>
    <property type="evidence" value="ECO:0007669"/>
    <property type="project" value="TreeGrafter"/>
</dbReference>
<dbReference type="InterPro" id="IPR000014">
    <property type="entry name" value="PAS"/>
</dbReference>
<name>D8PCC3_9BACT</name>
<feature type="modified residue" description="4-aspartylphosphate" evidence="2">
    <location>
        <position position="55"/>
    </location>
</feature>
<dbReference type="PROSITE" id="PS50110">
    <property type="entry name" value="RESPONSE_REGULATORY"/>
    <property type="match status" value="1"/>
</dbReference>
<dbReference type="CDD" id="cd00130">
    <property type="entry name" value="PAS"/>
    <property type="match status" value="1"/>
</dbReference>
<dbReference type="PANTHER" id="PTHR48111">
    <property type="entry name" value="REGULATOR OF RPOS"/>
    <property type="match status" value="1"/>
</dbReference>
<feature type="domain" description="Response regulatory" evidence="3">
    <location>
        <begin position="5"/>
        <end position="120"/>
    </location>
</feature>
<dbReference type="Gene3D" id="3.40.50.2300">
    <property type="match status" value="1"/>
</dbReference>
<dbReference type="InterPro" id="IPR013767">
    <property type="entry name" value="PAS_fold"/>
</dbReference>
<dbReference type="PANTHER" id="PTHR48111:SF69">
    <property type="entry name" value="RESPONSE REGULATOR RECEIVER"/>
    <property type="match status" value="1"/>
</dbReference>
<keyword evidence="6" id="KW-1185">Reference proteome</keyword>
<accession>D8PCC3</accession>
<dbReference type="GO" id="GO:0005829">
    <property type="term" value="C:cytosol"/>
    <property type="evidence" value="ECO:0007669"/>
    <property type="project" value="TreeGrafter"/>
</dbReference>
<protein>
    <submittedName>
        <fullName evidence="5">Putative Response regulator</fullName>
    </submittedName>
</protein>
<keyword evidence="2" id="KW-0597">Phosphoprotein</keyword>
<dbReference type="GO" id="GO:0000976">
    <property type="term" value="F:transcription cis-regulatory region binding"/>
    <property type="evidence" value="ECO:0007669"/>
    <property type="project" value="TreeGrafter"/>
</dbReference>
<dbReference type="InterPro" id="IPR011006">
    <property type="entry name" value="CheY-like_superfamily"/>
</dbReference>